<dbReference type="RefSeq" id="WP_048546298.1">
    <property type="nucleotide sequence ID" value="NZ_HF571038.1"/>
</dbReference>
<dbReference type="STRING" id="1193518.BN13_500050"/>
<evidence type="ECO:0000256" key="1">
    <source>
        <dbReference type="ARBA" id="ARBA00022801"/>
    </source>
</evidence>
<evidence type="ECO:0000313" key="5">
    <source>
        <dbReference type="Proteomes" id="UP000035720"/>
    </source>
</evidence>
<evidence type="ECO:0000256" key="2">
    <source>
        <dbReference type="ARBA" id="ARBA00047778"/>
    </source>
</evidence>
<gene>
    <name evidence="4" type="primary">ureA</name>
    <name evidence="4" type="ORF">BN13_500050</name>
</gene>
<comment type="catalytic activity">
    <reaction evidence="2 3">
        <text>urea + 2 H2O + H(+) = hydrogencarbonate + 2 NH4(+)</text>
        <dbReference type="Rhea" id="RHEA:20557"/>
        <dbReference type="ChEBI" id="CHEBI:15377"/>
        <dbReference type="ChEBI" id="CHEBI:15378"/>
        <dbReference type="ChEBI" id="CHEBI:16199"/>
        <dbReference type="ChEBI" id="CHEBI:17544"/>
        <dbReference type="ChEBI" id="CHEBI:28938"/>
        <dbReference type="EC" id="3.5.1.5"/>
    </reaction>
</comment>
<protein>
    <recommendedName>
        <fullName evidence="3">Urease subunit gamma</fullName>
        <ecNumber evidence="3">3.5.1.5</ecNumber>
    </recommendedName>
</protein>
<dbReference type="AlphaFoldDB" id="A0A077MFE1"/>
<reference evidence="4 5" key="1">
    <citation type="journal article" date="2013" name="ISME J.">
        <title>A metabolic model for members of the genus Tetrasphaera involved in enhanced biological phosphorus removal.</title>
        <authorList>
            <person name="Kristiansen R."/>
            <person name="Nguyen H.T.T."/>
            <person name="Saunders A.M."/>
            <person name="Nielsen J.L."/>
            <person name="Wimmer R."/>
            <person name="Le V.Q."/>
            <person name="McIlroy S.J."/>
            <person name="Petrovski S."/>
            <person name="Seviour R.J."/>
            <person name="Calteau A."/>
            <person name="Nielsen K.L."/>
            <person name="Nielsen P.H."/>
        </authorList>
    </citation>
    <scope>NUCLEOTIDE SEQUENCE [LARGE SCALE GENOMIC DNA]</scope>
    <source>
        <strain evidence="4 5">Ben 74</strain>
    </source>
</reference>
<dbReference type="Proteomes" id="UP000035720">
    <property type="component" value="Unassembled WGS sequence"/>
</dbReference>
<dbReference type="Gene3D" id="3.30.280.10">
    <property type="entry name" value="Urease, gamma-like subunit"/>
    <property type="match status" value="1"/>
</dbReference>
<dbReference type="InterPro" id="IPR050069">
    <property type="entry name" value="Urease_subunit"/>
</dbReference>
<name>A0A077MFE1_9MICO</name>
<dbReference type="PANTHER" id="PTHR33569:SF1">
    <property type="entry name" value="UREASE"/>
    <property type="match status" value="1"/>
</dbReference>
<dbReference type="GO" id="GO:0009039">
    <property type="term" value="F:urease activity"/>
    <property type="evidence" value="ECO:0007669"/>
    <property type="project" value="UniProtKB-EC"/>
</dbReference>
<comment type="caution">
    <text evidence="4">The sequence shown here is derived from an EMBL/GenBank/DDBJ whole genome shotgun (WGS) entry which is preliminary data.</text>
</comment>
<keyword evidence="5" id="KW-1185">Reference proteome</keyword>
<comment type="subcellular location">
    <subcellularLocation>
        <location evidence="3">Cytoplasm</location>
    </subcellularLocation>
</comment>
<proteinExistence type="inferred from homology"/>
<organism evidence="4 5">
    <name type="scientific">Nostocoides jenkinsii Ben 74</name>
    <dbReference type="NCBI Taxonomy" id="1193518"/>
    <lineage>
        <taxon>Bacteria</taxon>
        <taxon>Bacillati</taxon>
        <taxon>Actinomycetota</taxon>
        <taxon>Actinomycetes</taxon>
        <taxon>Micrococcales</taxon>
        <taxon>Intrasporangiaceae</taxon>
        <taxon>Nostocoides</taxon>
    </lineage>
</organism>
<dbReference type="InterPro" id="IPR036463">
    <property type="entry name" value="Urease_gamma_sf"/>
</dbReference>
<dbReference type="GO" id="GO:0043419">
    <property type="term" value="P:urea catabolic process"/>
    <property type="evidence" value="ECO:0007669"/>
    <property type="project" value="InterPro"/>
</dbReference>
<dbReference type="EMBL" id="CAJC01000162">
    <property type="protein sequence ID" value="CCI53922.1"/>
    <property type="molecule type" value="Genomic_DNA"/>
</dbReference>
<accession>A0A077MFE1</accession>
<dbReference type="NCBIfam" id="NF009712">
    <property type="entry name" value="PRK13241.1"/>
    <property type="match status" value="1"/>
</dbReference>
<dbReference type="PANTHER" id="PTHR33569">
    <property type="entry name" value="UREASE"/>
    <property type="match status" value="1"/>
</dbReference>
<sequence>MHLTPGDVEKLLLATAGMVARDRLARGVLLNYPESVALLSTWVIERAREGASVAELMDAGRQVLTAEQVMADVPAMLLDVQVEATFPDGRKLVTLHQPIT</sequence>
<dbReference type="GO" id="GO:0016151">
    <property type="term" value="F:nickel cation binding"/>
    <property type="evidence" value="ECO:0007669"/>
    <property type="project" value="InterPro"/>
</dbReference>
<evidence type="ECO:0000313" key="4">
    <source>
        <dbReference type="EMBL" id="CCI53922.1"/>
    </source>
</evidence>
<dbReference type="GO" id="GO:0005737">
    <property type="term" value="C:cytoplasm"/>
    <property type="evidence" value="ECO:0007669"/>
    <property type="project" value="UniProtKB-SubCell"/>
</dbReference>
<dbReference type="NCBIfam" id="TIGR00193">
    <property type="entry name" value="urease_gam"/>
    <property type="match status" value="1"/>
</dbReference>
<dbReference type="SUPFAM" id="SSF54111">
    <property type="entry name" value="Urease, gamma-subunit"/>
    <property type="match status" value="1"/>
</dbReference>
<comment type="similarity">
    <text evidence="3">Belongs to the urease gamma subunit family.</text>
</comment>
<dbReference type="OrthoDB" id="9797217at2"/>
<evidence type="ECO:0000256" key="3">
    <source>
        <dbReference type="RuleBase" id="RU003850"/>
    </source>
</evidence>
<dbReference type="InterPro" id="IPR002026">
    <property type="entry name" value="Urease_gamma/gamma-beta_su"/>
</dbReference>
<keyword evidence="1 3" id="KW-0378">Hydrolase</keyword>
<dbReference type="EC" id="3.5.1.5" evidence="3"/>
<dbReference type="CDD" id="cd00390">
    <property type="entry name" value="Urease_gamma"/>
    <property type="match status" value="1"/>
</dbReference>
<dbReference type="Pfam" id="PF00547">
    <property type="entry name" value="Urease_gamma"/>
    <property type="match status" value="1"/>
</dbReference>